<dbReference type="EMBL" id="PCVL01000084">
    <property type="protein sequence ID" value="PIQ72052.1"/>
    <property type="molecule type" value="Genomic_DNA"/>
</dbReference>
<evidence type="ECO:0000313" key="1">
    <source>
        <dbReference type="EMBL" id="PIQ72052.1"/>
    </source>
</evidence>
<comment type="caution">
    <text evidence="1">The sequence shown here is derived from an EMBL/GenBank/DDBJ whole genome shotgun (WGS) entry which is preliminary data.</text>
</comment>
<sequence length="87" mass="10175">MDNYEKQLIKDIENNEFVSVPNVKKEIKRYASYARNYLKKEKRITLRVAKRDIEKIQEKAIETGIPYQTLIGSLIKQYANGKISIAI</sequence>
<dbReference type="Proteomes" id="UP000229570">
    <property type="component" value="Unassembled WGS sequence"/>
</dbReference>
<organism evidence="1 2">
    <name type="scientific">Candidatus Roizmanbacteria bacterium CG11_big_fil_rev_8_21_14_0_20_35_14</name>
    <dbReference type="NCBI Taxonomy" id="1974855"/>
    <lineage>
        <taxon>Bacteria</taxon>
        <taxon>Candidatus Roizmaniibacteriota</taxon>
    </lineage>
</organism>
<reference evidence="1 2" key="1">
    <citation type="submission" date="2017-09" db="EMBL/GenBank/DDBJ databases">
        <title>Depth-based differentiation of microbial function through sediment-hosted aquifers and enrichment of novel symbionts in the deep terrestrial subsurface.</title>
        <authorList>
            <person name="Probst A.J."/>
            <person name="Ladd B."/>
            <person name="Jarett J.K."/>
            <person name="Geller-Mcgrath D.E."/>
            <person name="Sieber C.M."/>
            <person name="Emerson J.B."/>
            <person name="Anantharaman K."/>
            <person name="Thomas B.C."/>
            <person name="Malmstrom R."/>
            <person name="Stieglmeier M."/>
            <person name="Klingl A."/>
            <person name="Woyke T."/>
            <person name="Ryan C.M."/>
            <person name="Banfield J.F."/>
        </authorList>
    </citation>
    <scope>NUCLEOTIDE SEQUENCE [LARGE SCALE GENOMIC DNA]</scope>
    <source>
        <strain evidence="1">CG11_big_fil_rev_8_21_14_0_20_35_14</strain>
    </source>
</reference>
<protein>
    <submittedName>
        <fullName evidence="1">Antitoxin</fullName>
    </submittedName>
</protein>
<evidence type="ECO:0000313" key="2">
    <source>
        <dbReference type="Proteomes" id="UP000229570"/>
    </source>
</evidence>
<dbReference type="AlphaFoldDB" id="A0A2H0KLC1"/>
<gene>
    <name evidence="1" type="ORF">COV86_05110</name>
</gene>
<accession>A0A2H0KLC1</accession>
<proteinExistence type="predicted"/>
<name>A0A2H0KLC1_9BACT</name>